<reference evidence="9" key="1">
    <citation type="submission" date="2021-10" db="EMBL/GenBank/DDBJ databases">
        <title>Novel species in genus Arthrobacter.</title>
        <authorList>
            <person name="Liu Y."/>
        </authorList>
    </citation>
    <scope>NUCLEOTIDE SEQUENCE</scope>
    <source>
        <strain evidence="9">Zg-Y462</strain>
        <strain evidence="11">zg-Y462</strain>
    </source>
</reference>
<organism evidence="9 12">
    <name type="scientific">Arthrobacter zhangbolii</name>
    <dbReference type="NCBI Taxonomy" id="2886936"/>
    <lineage>
        <taxon>Bacteria</taxon>
        <taxon>Bacillati</taxon>
        <taxon>Actinomycetota</taxon>
        <taxon>Actinomycetes</taxon>
        <taxon>Micrococcales</taxon>
        <taxon>Micrococcaceae</taxon>
        <taxon>Arthrobacter</taxon>
    </lineage>
</organism>
<proteinExistence type="inferred from homology"/>
<comment type="similarity">
    <text evidence="2">Belongs to the CpsC/CapA family.</text>
</comment>
<dbReference type="Pfam" id="PF02706">
    <property type="entry name" value="Wzz"/>
    <property type="match status" value="1"/>
</dbReference>
<evidence type="ECO:0000256" key="2">
    <source>
        <dbReference type="ARBA" id="ARBA00006683"/>
    </source>
</evidence>
<dbReference type="AlphaFoldDB" id="A0A9X1S9Y0"/>
<evidence type="ECO:0000256" key="4">
    <source>
        <dbReference type="ARBA" id="ARBA00022692"/>
    </source>
</evidence>
<evidence type="ECO:0000313" key="10">
    <source>
        <dbReference type="EMBL" id="UON93015.1"/>
    </source>
</evidence>
<dbReference type="EMBL" id="JAJFZT010000006">
    <property type="protein sequence ID" value="MCC3272966.1"/>
    <property type="molecule type" value="Genomic_DNA"/>
</dbReference>
<evidence type="ECO:0000313" key="11">
    <source>
        <dbReference type="Proteomes" id="UP000829758"/>
    </source>
</evidence>
<evidence type="ECO:0000256" key="7">
    <source>
        <dbReference type="SAM" id="Phobius"/>
    </source>
</evidence>
<dbReference type="InterPro" id="IPR050445">
    <property type="entry name" value="Bact_polysacc_biosynth/exp"/>
</dbReference>
<dbReference type="RefSeq" id="WP_227928920.1">
    <property type="nucleotide sequence ID" value="NZ_CP094984.1"/>
</dbReference>
<dbReference type="PANTHER" id="PTHR32309">
    <property type="entry name" value="TYROSINE-PROTEIN KINASE"/>
    <property type="match status" value="1"/>
</dbReference>
<evidence type="ECO:0000256" key="1">
    <source>
        <dbReference type="ARBA" id="ARBA00004651"/>
    </source>
</evidence>
<keyword evidence="4 7" id="KW-0812">Transmembrane</keyword>
<comment type="subcellular location">
    <subcellularLocation>
        <location evidence="1">Cell membrane</location>
        <topology evidence="1">Multi-pass membrane protein</topology>
    </subcellularLocation>
</comment>
<evidence type="ECO:0000256" key="3">
    <source>
        <dbReference type="ARBA" id="ARBA00022475"/>
    </source>
</evidence>
<dbReference type="Gene3D" id="3.40.50.300">
    <property type="entry name" value="P-loop containing nucleotide triphosphate hydrolases"/>
    <property type="match status" value="1"/>
</dbReference>
<feature type="domain" description="Polysaccharide chain length determinant N-terminal" evidence="8">
    <location>
        <begin position="2"/>
        <end position="85"/>
    </location>
</feature>
<keyword evidence="11" id="KW-1185">Reference proteome</keyword>
<evidence type="ECO:0000313" key="12">
    <source>
        <dbReference type="Proteomes" id="UP001155145"/>
    </source>
</evidence>
<dbReference type="GO" id="GO:0005886">
    <property type="term" value="C:plasma membrane"/>
    <property type="evidence" value="ECO:0007669"/>
    <property type="project" value="UniProtKB-SubCell"/>
</dbReference>
<evidence type="ECO:0000256" key="6">
    <source>
        <dbReference type="ARBA" id="ARBA00023136"/>
    </source>
</evidence>
<dbReference type="InterPro" id="IPR003856">
    <property type="entry name" value="LPS_length_determ_N"/>
</dbReference>
<name>A0A9X1S9Y0_9MICC</name>
<dbReference type="SUPFAM" id="SSF52540">
    <property type="entry name" value="P-loop containing nucleoside triphosphate hydrolases"/>
    <property type="match status" value="1"/>
</dbReference>
<sequence length="462" mass="49116">MELNEYVKLFRRRLLMILFIAFLGVDAALLVTWLSPKTYEAHSTVFIRADSPNSSSYEDSQFTLQRVRNYPDLVNSPQVLQPVVDVLGGDYSVEALGREVSAENPADTVYVQVTGRSNTPEMAVRLTNLVTQNLAEQIRVLEAGGDRSVAIDPRITVPAIAPSSPTSPNPVVNLALGLIGGLTVGMLVAVAGAGRDRRIFTARDVRDVTGLEVVANVRAVTGRPQSKNVAHAPADVGSYRELLTHVLLANEGALPKVLLATAACPGADGGSARLMEGWAAFLARTGRRVCLVEADRQQQPAFGMKPTTRGLLEALGAGEPLSSVVVPVRENSLYVLPAGTAHVHPADLMRRVGPALGELSADFDVVLIHSRFDSRPLSNEVLSSVAQGALILACYGRTTDDQLDLAALELRALKVRPLGVVLLSIPRNRRKTVPTRALAEGETAVDAKTGEPTVGVAGGGKG</sequence>
<accession>A0A9X1S9Y0</accession>
<dbReference type="PANTHER" id="PTHR32309:SF31">
    <property type="entry name" value="CAPSULAR EXOPOLYSACCHARIDE FAMILY"/>
    <property type="match status" value="1"/>
</dbReference>
<dbReference type="Proteomes" id="UP001155145">
    <property type="component" value="Unassembled WGS sequence"/>
</dbReference>
<evidence type="ECO:0000313" key="9">
    <source>
        <dbReference type="EMBL" id="MCC3272966.1"/>
    </source>
</evidence>
<keyword evidence="6 7" id="KW-0472">Membrane</keyword>
<feature type="transmembrane region" description="Helical" evidence="7">
    <location>
        <begin position="171"/>
        <end position="193"/>
    </location>
</feature>
<keyword evidence="3" id="KW-1003">Cell membrane</keyword>
<dbReference type="EMBL" id="CP094984">
    <property type="protein sequence ID" value="UON93015.1"/>
    <property type="molecule type" value="Genomic_DNA"/>
</dbReference>
<protein>
    <recommendedName>
        <fullName evidence="8">Polysaccharide chain length determinant N-terminal domain-containing protein</fullName>
    </recommendedName>
</protein>
<evidence type="ECO:0000259" key="8">
    <source>
        <dbReference type="Pfam" id="PF02706"/>
    </source>
</evidence>
<keyword evidence="5 7" id="KW-1133">Transmembrane helix</keyword>
<dbReference type="Proteomes" id="UP000829758">
    <property type="component" value="Chromosome"/>
</dbReference>
<dbReference type="InterPro" id="IPR027417">
    <property type="entry name" value="P-loop_NTPase"/>
</dbReference>
<gene>
    <name evidence="9" type="ORF">LJ755_09535</name>
    <name evidence="10" type="ORF">MUK71_05160</name>
</gene>
<evidence type="ECO:0000256" key="5">
    <source>
        <dbReference type="ARBA" id="ARBA00022989"/>
    </source>
</evidence>
<feature type="transmembrane region" description="Helical" evidence="7">
    <location>
        <begin position="14"/>
        <end position="34"/>
    </location>
</feature>